<protein>
    <submittedName>
        <fullName evidence="5 6">PDZ domain-containing protein GIPC2 isoform X2</fullName>
    </submittedName>
</protein>
<feature type="domain" description="PDZ" evidence="3">
    <location>
        <begin position="116"/>
        <end position="183"/>
    </location>
</feature>
<organism evidence="4 5">
    <name type="scientific">Hydra vulgaris</name>
    <name type="common">Hydra</name>
    <name type="synonym">Hydra attenuata</name>
    <dbReference type="NCBI Taxonomy" id="6087"/>
    <lineage>
        <taxon>Eukaryota</taxon>
        <taxon>Metazoa</taxon>
        <taxon>Cnidaria</taxon>
        <taxon>Hydrozoa</taxon>
        <taxon>Hydroidolina</taxon>
        <taxon>Anthoathecata</taxon>
        <taxon>Aplanulata</taxon>
        <taxon>Hydridae</taxon>
        <taxon>Hydra</taxon>
    </lineage>
</organism>
<proteinExistence type="inferred from homology"/>
<dbReference type="PANTHER" id="PTHR12259:SF1">
    <property type="entry name" value="GH21964P"/>
    <property type="match status" value="1"/>
</dbReference>
<sequence>MPLFSKKEKKSPKADTNTLTEEDEEKIKQIQEDSRAHVKQLSFSVQLAHGSPTVKISNFSSVKELYQKIAEGLNITMQDIMYCTLNSPKVDMEKLLGGQIGLQDLIFVHCKGASKNVTLFKDAPTLGLTITDNGNGFAFIKRVKNDSVASRYSDIYVGDHIEEINGENVVGIRHFEVAKILREINEGDEFSLKLREPIRGGFDEIAPRQGKGGKASDNLGSGKATLRLRSKGPATVEEAPSWEGQAIVKVDDLLEKFLGIRDPELANTLIDLAKNKENPSNYATAVETQLGDFGFPDEFIFDIWGAYMDAKAGRI</sequence>
<dbReference type="Pfam" id="PF00595">
    <property type="entry name" value="PDZ"/>
    <property type="match status" value="1"/>
</dbReference>
<evidence type="ECO:0000313" key="5">
    <source>
        <dbReference type="RefSeq" id="XP_065657651.1"/>
    </source>
</evidence>
<dbReference type="InterPro" id="IPR036034">
    <property type="entry name" value="PDZ_sf"/>
</dbReference>
<name>A0ABM4C7T7_HYDVU</name>
<evidence type="ECO:0000313" key="4">
    <source>
        <dbReference type="Proteomes" id="UP001652625"/>
    </source>
</evidence>
<dbReference type="Gene3D" id="2.30.42.10">
    <property type="match status" value="1"/>
</dbReference>
<dbReference type="Proteomes" id="UP001652625">
    <property type="component" value="Chromosome 07"/>
</dbReference>
<evidence type="ECO:0000256" key="1">
    <source>
        <dbReference type="ARBA" id="ARBA00009011"/>
    </source>
</evidence>
<dbReference type="PANTHER" id="PTHR12259">
    <property type="entry name" value="RGS-GAIP INTERACTING PROTEIN GIPC"/>
    <property type="match status" value="1"/>
</dbReference>
<dbReference type="InterPro" id="IPR055349">
    <property type="entry name" value="GH2_GIPC"/>
</dbReference>
<dbReference type="InterPro" id="IPR017379">
    <property type="entry name" value="GIPC1/2/3"/>
</dbReference>
<comment type="similarity">
    <text evidence="1">Belongs to the GIPC family.</text>
</comment>
<accession>A0ABM4C7T7</accession>
<dbReference type="CDD" id="cd21180">
    <property type="entry name" value="GH2_GIPC"/>
    <property type="match status" value="1"/>
</dbReference>
<keyword evidence="4" id="KW-1185">Reference proteome</keyword>
<gene>
    <name evidence="5 6" type="primary">LOC100209037</name>
</gene>
<dbReference type="InterPro" id="IPR056814">
    <property type="entry name" value="GIPC1-3_GH1"/>
</dbReference>
<dbReference type="GeneID" id="100209037"/>
<dbReference type="SUPFAM" id="SSF50156">
    <property type="entry name" value="PDZ domain-like"/>
    <property type="match status" value="1"/>
</dbReference>
<dbReference type="SMART" id="SM00228">
    <property type="entry name" value="PDZ"/>
    <property type="match status" value="1"/>
</dbReference>
<dbReference type="InterPro" id="IPR001478">
    <property type="entry name" value="PDZ"/>
</dbReference>
<feature type="region of interest" description="Disordered" evidence="2">
    <location>
        <begin position="1"/>
        <end position="25"/>
    </location>
</feature>
<dbReference type="RefSeq" id="XP_065657651.1">
    <property type="nucleotide sequence ID" value="XM_065801579.1"/>
</dbReference>
<evidence type="ECO:0000256" key="2">
    <source>
        <dbReference type="SAM" id="MobiDB-lite"/>
    </source>
</evidence>
<dbReference type="RefSeq" id="XP_065657652.1">
    <property type="nucleotide sequence ID" value="XM_065801580.1"/>
</dbReference>
<dbReference type="Pfam" id="PF25082">
    <property type="entry name" value="GIPC1_GH2"/>
    <property type="match status" value="1"/>
</dbReference>
<evidence type="ECO:0000259" key="3">
    <source>
        <dbReference type="PROSITE" id="PS50106"/>
    </source>
</evidence>
<dbReference type="CDD" id="cd06707">
    <property type="entry name" value="PDZ_GIPC"/>
    <property type="match status" value="1"/>
</dbReference>
<reference evidence="5 6" key="1">
    <citation type="submission" date="2025-05" db="UniProtKB">
        <authorList>
            <consortium name="RefSeq"/>
        </authorList>
    </citation>
    <scope>IDENTIFICATION</scope>
</reference>
<dbReference type="Pfam" id="PF25083">
    <property type="entry name" value="GIPC1_GH1"/>
    <property type="match status" value="1"/>
</dbReference>
<evidence type="ECO:0000313" key="6">
    <source>
        <dbReference type="RefSeq" id="XP_065657652.1"/>
    </source>
</evidence>
<dbReference type="PROSITE" id="PS50106">
    <property type="entry name" value="PDZ"/>
    <property type="match status" value="1"/>
</dbReference>